<keyword evidence="4 9" id="KW-0285">Flavoprotein</keyword>
<dbReference type="GO" id="GO:0009086">
    <property type="term" value="P:methionine biosynthetic process"/>
    <property type="evidence" value="ECO:0007669"/>
    <property type="project" value="TreeGrafter"/>
</dbReference>
<comment type="similarity">
    <text evidence="3 9">Belongs to the methylenetetrahydrofolate reductase family.</text>
</comment>
<dbReference type="Gene3D" id="3.20.20.220">
    <property type="match status" value="1"/>
</dbReference>
<dbReference type="HOGENOM" id="CLU_041761_0_0_6"/>
<accession>N9R002</accession>
<comment type="pathway">
    <text evidence="7">Amino-acid biosynthesis; L-methionine biosynthesis via de novo pathway.</text>
</comment>
<comment type="pathway">
    <text evidence="2 9">One-carbon metabolism; tetrahydrofolate interconversion.</text>
</comment>
<keyword evidence="6 9" id="KW-0560">Oxidoreductase</keyword>
<reference evidence="11 12" key="1">
    <citation type="submission" date="2013-02" db="EMBL/GenBank/DDBJ databases">
        <title>The Genome Sequence of Acinetobacter sp. NIPH 1859.</title>
        <authorList>
            <consortium name="The Broad Institute Genome Sequencing Platform"/>
            <consortium name="The Broad Institute Genome Sequencing Center for Infectious Disease"/>
            <person name="Cerqueira G."/>
            <person name="Feldgarden M."/>
            <person name="Courvalin P."/>
            <person name="Perichon B."/>
            <person name="Grillot-Courvalin C."/>
            <person name="Clermont D."/>
            <person name="Rocha E."/>
            <person name="Yoon E.-J."/>
            <person name="Nemec A."/>
            <person name="Walker B."/>
            <person name="Young S.K."/>
            <person name="Zeng Q."/>
            <person name="Gargeya S."/>
            <person name="Fitzgerald M."/>
            <person name="Haas B."/>
            <person name="Abouelleil A."/>
            <person name="Alvarado L."/>
            <person name="Arachchi H.M."/>
            <person name="Berlin A.M."/>
            <person name="Chapman S.B."/>
            <person name="Dewar J."/>
            <person name="Goldberg J."/>
            <person name="Griggs A."/>
            <person name="Gujja S."/>
            <person name="Hansen M."/>
            <person name="Howarth C."/>
            <person name="Imamovic A."/>
            <person name="Larimer J."/>
            <person name="McCowan C."/>
            <person name="Murphy C."/>
            <person name="Neiman D."/>
            <person name="Pearson M."/>
            <person name="Priest M."/>
            <person name="Roberts A."/>
            <person name="Saif S."/>
            <person name="Shea T."/>
            <person name="Sisk P."/>
            <person name="Sykes S."/>
            <person name="Wortman J."/>
            <person name="Nusbaum C."/>
            <person name="Birren B."/>
        </authorList>
    </citation>
    <scope>NUCLEOTIDE SEQUENCE [LARGE SCALE GENOMIC DNA]</scope>
    <source>
        <strain evidence="11 12">NIPH 1859</strain>
    </source>
</reference>
<feature type="domain" description="Methylene-tetrahydrofolate reductase C-terminal-like" evidence="10">
    <location>
        <begin position="364"/>
        <end position="448"/>
    </location>
</feature>
<organism evidence="11 12">
    <name type="scientific">Acinetobacter colistiniresistens</name>
    <dbReference type="NCBI Taxonomy" id="280145"/>
    <lineage>
        <taxon>Bacteria</taxon>
        <taxon>Pseudomonadati</taxon>
        <taxon>Pseudomonadota</taxon>
        <taxon>Gammaproteobacteria</taxon>
        <taxon>Moraxellales</taxon>
        <taxon>Moraxellaceae</taxon>
        <taxon>Acinetobacter</taxon>
    </lineage>
</organism>
<evidence type="ECO:0000256" key="1">
    <source>
        <dbReference type="ARBA" id="ARBA00001974"/>
    </source>
</evidence>
<evidence type="ECO:0000256" key="9">
    <source>
        <dbReference type="RuleBase" id="RU003862"/>
    </source>
</evidence>
<dbReference type="SUPFAM" id="SSF51730">
    <property type="entry name" value="FAD-linked oxidoreductase"/>
    <property type="match status" value="1"/>
</dbReference>
<dbReference type="InterPro" id="IPR029041">
    <property type="entry name" value="FAD-linked_oxidoreductase-like"/>
</dbReference>
<dbReference type="UniPathway" id="UPA00193"/>
<evidence type="ECO:0000313" key="12">
    <source>
        <dbReference type="Proteomes" id="UP000013009"/>
    </source>
</evidence>
<evidence type="ECO:0000256" key="7">
    <source>
        <dbReference type="ARBA" id="ARBA00034478"/>
    </source>
</evidence>
<dbReference type="Pfam" id="PF12225">
    <property type="entry name" value="DUF5981"/>
    <property type="match status" value="1"/>
</dbReference>
<dbReference type="GO" id="GO:0005829">
    <property type="term" value="C:cytosol"/>
    <property type="evidence" value="ECO:0007669"/>
    <property type="project" value="TreeGrafter"/>
</dbReference>
<dbReference type="Pfam" id="PF02219">
    <property type="entry name" value="MTHFR"/>
    <property type="match status" value="1"/>
</dbReference>
<comment type="caution">
    <text evidence="11">The sequence shown here is derived from an EMBL/GenBank/DDBJ whole genome shotgun (WGS) entry which is preliminary data.</text>
</comment>
<dbReference type="GO" id="GO:0035999">
    <property type="term" value="P:tetrahydrofolate interconversion"/>
    <property type="evidence" value="ECO:0007669"/>
    <property type="project" value="UniProtKB-UniPathway"/>
</dbReference>
<evidence type="ECO:0000256" key="8">
    <source>
        <dbReference type="ARBA" id="ARBA00048628"/>
    </source>
</evidence>
<evidence type="ECO:0000313" key="11">
    <source>
        <dbReference type="EMBL" id="ENX32482.1"/>
    </source>
</evidence>
<dbReference type="OrthoDB" id="9795431at2"/>
<evidence type="ECO:0000259" key="10">
    <source>
        <dbReference type="Pfam" id="PF12225"/>
    </source>
</evidence>
<dbReference type="PATRIC" id="fig|1217695.3.peg.3364"/>
<dbReference type="GO" id="GO:0106312">
    <property type="term" value="F:methylenetetrahydrofolate reductase (NADH) activity"/>
    <property type="evidence" value="ECO:0007669"/>
    <property type="project" value="UniProtKB-EC"/>
</dbReference>
<evidence type="ECO:0000256" key="4">
    <source>
        <dbReference type="ARBA" id="ARBA00022630"/>
    </source>
</evidence>
<sequence>MLSLFAQHLGQDRFCILVEYLCSTQSILPVPQSIAGFPAMMTLADRVQTDEDPAPIEFAQYYPETIEKVLHFSGKGRDMTEFETFLDQAEQAGQQNLLLLTGDKLKKHSSGQRLATDRTRYLESVNAVIAAKKRKTFHIGVAFNPFKYTEAERDAQYFKLHKKIRAGADFLITQLGFDLEQTKHAQALLALDYPDFPLIACVMPLTLRRAQFMLRHQVAGIVISEHVLKVLEQEDRGDSAQAEKNVYARCALQILICKHLGYKGVHLSSCHKPQEQTQLEQALQQYQHLSLTECEQLWYQLWQTTTHRVFQPRVEIFRKKVTSTQIFKYKNMQLLHGVFFSSKAALQVGRFVFKAAFWDRPNASHLLLKVEHFSKHHAVGCDSCGQCRLSETLYICPEICPKGLANGPCGGTTLDRCEFGDRECIHSVKARLAKAVGQTELLKTELIPAVSIETRATSSWKNWFKSIES</sequence>
<evidence type="ECO:0000256" key="5">
    <source>
        <dbReference type="ARBA" id="ARBA00022827"/>
    </source>
</evidence>
<proteinExistence type="inferred from homology"/>
<evidence type="ECO:0000256" key="3">
    <source>
        <dbReference type="ARBA" id="ARBA00006743"/>
    </source>
</evidence>
<dbReference type="Proteomes" id="UP000013009">
    <property type="component" value="Unassembled WGS sequence"/>
</dbReference>
<name>N9R002_9GAMM</name>
<evidence type="ECO:0000256" key="2">
    <source>
        <dbReference type="ARBA" id="ARBA00004777"/>
    </source>
</evidence>
<gene>
    <name evidence="11" type="ORF">F889_03464</name>
</gene>
<dbReference type="InterPro" id="IPR003171">
    <property type="entry name" value="Mehydrof_redctse-like"/>
</dbReference>
<keyword evidence="5 9" id="KW-0274">FAD</keyword>
<dbReference type="EMBL" id="APRZ01000024">
    <property type="protein sequence ID" value="ENX32482.1"/>
    <property type="molecule type" value="Genomic_DNA"/>
</dbReference>
<dbReference type="PANTHER" id="PTHR45754">
    <property type="entry name" value="METHYLENETETRAHYDROFOLATE REDUCTASE"/>
    <property type="match status" value="1"/>
</dbReference>
<dbReference type="AlphaFoldDB" id="N9R002"/>
<comment type="catalytic activity">
    <reaction evidence="8">
        <text>(6S)-5-methyl-5,6,7,8-tetrahydrofolate + NAD(+) = (6R)-5,10-methylene-5,6,7,8-tetrahydrofolate + NADH + H(+)</text>
        <dbReference type="Rhea" id="RHEA:19821"/>
        <dbReference type="ChEBI" id="CHEBI:15378"/>
        <dbReference type="ChEBI" id="CHEBI:15636"/>
        <dbReference type="ChEBI" id="CHEBI:18608"/>
        <dbReference type="ChEBI" id="CHEBI:57540"/>
        <dbReference type="ChEBI" id="CHEBI:57945"/>
        <dbReference type="EC" id="1.5.1.54"/>
    </reaction>
    <physiologicalReaction direction="right-to-left" evidence="8">
        <dbReference type="Rhea" id="RHEA:19823"/>
    </physiologicalReaction>
</comment>
<protein>
    <recommendedName>
        <fullName evidence="9">Methylenetetrahydrofolate reductase</fullName>
    </recommendedName>
</protein>
<dbReference type="InterPro" id="IPR022026">
    <property type="entry name" value="DUF5981"/>
</dbReference>
<comment type="cofactor">
    <cofactor evidence="1 9">
        <name>FAD</name>
        <dbReference type="ChEBI" id="CHEBI:57692"/>
    </cofactor>
</comment>
<dbReference type="RefSeq" id="WP_005277218.1">
    <property type="nucleotide sequence ID" value="NZ_KB850197.1"/>
</dbReference>
<keyword evidence="12" id="KW-1185">Reference proteome</keyword>
<evidence type="ECO:0000256" key="6">
    <source>
        <dbReference type="ARBA" id="ARBA00023002"/>
    </source>
</evidence>
<dbReference type="PANTHER" id="PTHR45754:SF3">
    <property type="entry name" value="METHYLENETETRAHYDROFOLATE REDUCTASE (NADPH)"/>
    <property type="match status" value="1"/>
</dbReference>
<dbReference type="GO" id="GO:0071949">
    <property type="term" value="F:FAD binding"/>
    <property type="evidence" value="ECO:0007669"/>
    <property type="project" value="TreeGrafter"/>
</dbReference>